<evidence type="ECO:0000313" key="11">
    <source>
        <dbReference type="Proteomes" id="UP000190637"/>
    </source>
</evidence>
<dbReference type="GO" id="GO:0032259">
    <property type="term" value="P:methylation"/>
    <property type="evidence" value="ECO:0007669"/>
    <property type="project" value="UniProtKB-KW"/>
</dbReference>
<accession>A0A1T4T8N7</accession>
<dbReference type="InterPro" id="IPR014776">
    <property type="entry name" value="4pyrrole_Mease_sub2"/>
</dbReference>
<evidence type="ECO:0000256" key="1">
    <source>
        <dbReference type="ARBA" id="ARBA00004953"/>
    </source>
</evidence>
<evidence type="ECO:0000259" key="9">
    <source>
        <dbReference type="Pfam" id="PF00590"/>
    </source>
</evidence>
<dbReference type="SUPFAM" id="SSF53790">
    <property type="entry name" value="Tetrapyrrole methylase"/>
    <property type="match status" value="1"/>
</dbReference>
<feature type="region of interest" description="Disordered" evidence="8">
    <location>
        <begin position="1"/>
        <end position="26"/>
    </location>
</feature>
<dbReference type="UniPathway" id="UPA00148"/>
<feature type="compositionally biased region" description="Low complexity" evidence="8">
    <location>
        <begin position="1"/>
        <end position="20"/>
    </location>
</feature>
<comment type="similarity">
    <text evidence="2 7">Belongs to the precorrin methyltransferase family.</text>
</comment>
<dbReference type="Gene3D" id="3.30.950.10">
    <property type="entry name" value="Methyltransferase, Cobalt-precorrin-4 Transmethylase, Domain 2"/>
    <property type="match status" value="1"/>
</dbReference>
<proteinExistence type="inferred from homology"/>
<evidence type="ECO:0000256" key="2">
    <source>
        <dbReference type="ARBA" id="ARBA00005879"/>
    </source>
</evidence>
<dbReference type="InterPro" id="IPR006364">
    <property type="entry name" value="CobI/CbiL/CobIJ_dom"/>
</dbReference>
<keyword evidence="4 10" id="KW-0489">Methyltransferase</keyword>
<name>A0A1T4T8N7_9ACTN</name>
<dbReference type="CDD" id="cd11645">
    <property type="entry name" value="Precorrin_2_C20_MT"/>
    <property type="match status" value="1"/>
</dbReference>
<keyword evidence="5 10" id="KW-0808">Transferase</keyword>
<evidence type="ECO:0000256" key="4">
    <source>
        <dbReference type="ARBA" id="ARBA00022603"/>
    </source>
</evidence>
<dbReference type="EMBL" id="FUWS01000016">
    <property type="protein sequence ID" value="SKA36743.1"/>
    <property type="molecule type" value="Genomic_DNA"/>
</dbReference>
<protein>
    <submittedName>
        <fullName evidence="10">Precorrin-2 C20-methyltransferase</fullName>
    </submittedName>
</protein>
<organism evidence="10 11">
    <name type="scientific">Marinactinospora thermotolerans DSM 45154</name>
    <dbReference type="NCBI Taxonomy" id="1122192"/>
    <lineage>
        <taxon>Bacteria</taxon>
        <taxon>Bacillati</taxon>
        <taxon>Actinomycetota</taxon>
        <taxon>Actinomycetes</taxon>
        <taxon>Streptosporangiales</taxon>
        <taxon>Nocardiopsidaceae</taxon>
        <taxon>Marinactinospora</taxon>
    </lineage>
</organism>
<dbReference type="AlphaFoldDB" id="A0A1T4T8N7"/>
<dbReference type="InterPro" id="IPR012382">
    <property type="entry name" value="CobI/CbiL"/>
</dbReference>
<evidence type="ECO:0000256" key="7">
    <source>
        <dbReference type="PIRNR" id="PIRNR036427"/>
    </source>
</evidence>
<feature type="domain" description="Tetrapyrrole methylase" evidence="9">
    <location>
        <begin position="42"/>
        <end position="253"/>
    </location>
</feature>
<evidence type="ECO:0000256" key="6">
    <source>
        <dbReference type="ARBA" id="ARBA00022691"/>
    </source>
</evidence>
<keyword evidence="11" id="KW-1185">Reference proteome</keyword>
<dbReference type="InterPro" id="IPR014777">
    <property type="entry name" value="4pyrrole_Mease_sub1"/>
</dbReference>
<reference evidence="10 11" key="1">
    <citation type="submission" date="2017-02" db="EMBL/GenBank/DDBJ databases">
        <authorList>
            <person name="Peterson S.W."/>
        </authorList>
    </citation>
    <scope>NUCLEOTIDE SEQUENCE [LARGE SCALE GENOMIC DNA]</scope>
    <source>
        <strain evidence="10 11">DSM 45154</strain>
    </source>
</reference>
<dbReference type="InterPro" id="IPR000878">
    <property type="entry name" value="4pyrrol_Mease"/>
</dbReference>
<evidence type="ECO:0000256" key="5">
    <source>
        <dbReference type="ARBA" id="ARBA00022679"/>
    </source>
</evidence>
<dbReference type="Proteomes" id="UP000190637">
    <property type="component" value="Unassembled WGS sequence"/>
</dbReference>
<comment type="pathway">
    <text evidence="1">Cofactor biosynthesis; adenosylcobalamin biosynthesis.</text>
</comment>
<evidence type="ECO:0000256" key="8">
    <source>
        <dbReference type="SAM" id="MobiDB-lite"/>
    </source>
</evidence>
<dbReference type="STRING" id="1122192.SAMN02745673_04630"/>
<dbReference type="GO" id="GO:0030788">
    <property type="term" value="F:precorrin-2 C20-methyltransferase activity"/>
    <property type="evidence" value="ECO:0007669"/>
    <property type="project" value="InterPro"/>
</dbReference>
<dbReference type="Pfam" id="PF00590">
    <property type="entry name" value="TP_methylase"/>
    <property type="match status" value="1"/>
</dbReference>
<gene>
    <name evidence="10" type="ORF">SAMN02745673_04630</name>
</gene>
<keyword evidence="6" id="KW-0949">S-adenosyl-L-methionine</keyword>
<dbReference type="NCBIfam" id="TIGR01467">
    <property type="entry name" value="cobI_cbiL"/>
    <property type="match status" value="1"/>
</dbReference>
<dbReference type="InterPro" id="IPR035996">
    <property type="entry name" value="4pyrrol_Methylase_sf"/>
</dbReference>
<dbReference type="PIRSF" id="PIRSF036427">
    <property type="entry name" value="Precrrn-2_mtase"/>
    <property type="match status" value="1"/>
</dbReference>
<sequence length="282" mass="29637">MAGARGPAPAHPPRNGRGPPDSLGRGVIGDAESTVGMNTGVRLVGVGVGPGDPELVTVKGIRRMREADVVLVPVMSHDEQGRAEATVRAHVDAARIRRVVFALNDRGGRSERRVRAWDEAARTVAHHFAEGATTVAFATIGDPNVYSTFTYLAQTVRDLVPRVEVETVPGVTAMQDLAARSGSVLVEGTEPLTLLPVTGGVERLRGALASEGTVVAYKFGRFAGEVADALRDAGRLGEAVYGARLGLAGEEIAPMAELDGRPLPYLSTLVAPARRDIRGGKL</sequence>
<dbReference type="PANTHER" id="PTHR43467:SF2">
    <property type="entry name" value="COBALT-PRECORRIN-2 C(20)-METHYLTRANSFERASE"/>
    <property type="match status" value="1"/>
</dbReference>
<evidence type="ECO:0000256" key="3">
    <source>
        <dbReference type="ARBA" id="ARBA00022573"/>
    </source>
</evidence>
<dbReference type="GO" id="GO:0009236">
    <property type="term" value="P:cobalamin biosynthetic process"/>
    <property type="evidence" value="ECO:0007669"/>
    <property type="project" value="UniProtKB-UniRule"/>
</dbReference>
<keyword evidence="3" id="KW-0169">Cobalamin biosynthesis</keyword>
<dbReference type="Gene3D" id="3.40.1010.10">
    <property type="entry name" value="Cobalt-precorrin-4 Transmethylase, Domain 1"/>
    <property type="match status" value="1"/>
</dbReference>
<dbReference type="PANTHER" id="PTHR43467">
    <property type="entry name" value="COBALT-PRECORRIN-2 C(20)-METHYLTRANSFERASE"/>
    <property type="match status" value="1"/>
</dbReference>
<evidence type="ECO:0000313" key="10">
    <source>
        <dbReference type="EMBL" id="SKA36743.1"/>
    </source>
</evidence>